<name>A0ABU0KSX0_9BACL</name>
<organism evidence="1 2">
    <name type="scientific">Paenibacillus brasilensis</name>
    <dbReference type="NCBI Taxonomy" id="128574"/>
    <lineage>
        <taxon>Bacteria</taxon>
        <taxon>Bacillati</taxon>
        <taxon>Bacillota</taxon>
        <taxon>Bacilli</taxon>
        <taxon>Bacillales</taxon>
        <taxon>Paenibacillaceae</taxon>
        <taxon>Paenibacillus</taxon>
    </lineage>
</organism>
<protein>
    <submittedName>
        <fullName evidence="1">Uncharacterized protein</fullName>
    </submittedName>
</protein>
<reference evidence="1 2" key="1">
    <citation type="submission" date="2023-07" db="EMBL/GenBank/DDBJ databases">
        <title>Genomic Encyclopedia of Type Strains, Phase IV (KMG-IV): sequencing the most valuable type-strain genomes for metagenomic binning, comparative biology and taxonomic classification.</title>
        <authorList>
            <person name="Goeker M."/>
        </authorList>
    </citation>
    <scope>NUCLEOTIDE SEQUENCE [LARGE SCALE GENOMIC DNA]</scope>
    <source>
        <strain evidence="1 2">DSM 14914</strain>
    </source>
</reference>
<dbReference type="EMBL" id="JAUSWA010000002">
    <property type="protein sequence ID" value="MDQ0492359.1"/>
    <property type="molecule type" value="Genomic_DNA"/>
</dbReference>
<proteinExistence type="predicted"/>
<evidence type="ECO:0000313" key="2">
    <source>
        <dbReference type="Proteomes" id="UP001242811"/>
    </source>
</evidence>
<evidence type="ECO:0000313" key="1">
    <source>
        <dbReference type="EMBL" id="MDQ0492359.1"/>
    </source>
</evidence>
<dbReference type="Proteomes" id="UP001242811">
    <property type="component" value="Unassembled WGS sequence"/>
</dbReference>
<sequence>MLKRCFSASSLRTLLAWQTELPWLRKRPHGVTE</sequence>
<gene>
    <name evidence="1" type="ORF">QOZ95_000506</name>
</gene>
<accession>A0ABU0KSX0</accession>
<comment type="caution">
    <text evidence="1">The sequence shown here is derived from an EMBL/GenBank/DDBJ whole genome shotgun (WGS) entry which is preliminary data.</text>
</comment>
<keyword evidence="2" id="KW-1185">Reference proteome</keyword>